<evidence type="ECO:0000256" key="1">
    <source>
        <dbReference type="SAM" id="Phobius"/>
    </source>
</evidence>
<name>V5HKD9_IXORI</name>
<reference evidence="2" key="1">
    <citation type="journal article" date="2015" name="Sci. Rep.">
        <title>Tissue- and time-dependent transcription in Ixodes ricinus salivary glands and midguts when blood feeding on the vertebrate host.</title>
        <authorList>
            <person name="Kotsyfakis M."/>
            <person name="Schwarz A."/>
            <person name="Erhart J."/>
            <person name="Ribeiro J.M."/>
        </authorList>
    </citation>
    <scope>NUCLEOTIDE SEQUENCE</scope>
    <source>
        <tissue evidence="2">Salivary gland and midgut</tissue>
    </source>
</reference>
<sequence length="105" mass="12055">RPGLQSLCRERGRSRVDVLLTVFMERTKKLGAARRKFCNAICVVFGLFLQSLPLVVLRRVVIVSGVPSITLWRGFPHFLSPVYRRVLWNMKSHVGVLFLIFISVE</sequence>
<proteinExistence type="evidence at transcript level"/>
<evidence type="ECO:0000313" key="2">
    <source>
        <dbReference type="EMBL" id="JAB78064.1"/>
    </source>
</evidence>
<dbReference type="AlphaFoldDB" id="V5HKD9"/>
<feature type="transmembrane region" description="Helical" evidence="1">
    <location>
        <begin position="86"/>
        <end position="104"/>
    </location>
</feature>
<keyword evidence="1" id="KW-0472">Membrane</keyword>
<keyword evidence="1" id="KW-0812">Transmembrane</keyword>
<feature type="non-terminal residue" evidence="2">
    <location>
        <position position="1"/>
    </location>
</feature>
<feature type="transmembrane region" description="Helical" evidence="1">
    <location>
        <begin position="37"/>
        <end position="57"/>
    </location>
</feature>
<accession>V5HKD9</accession>
<organism evidence="2">
    <name type="scientific">Ixodes ricinus</name>
    <name type="common">Common tick</name>
    <name type="synonym">Acarus ricinus</name>
    <dbReference type="NCBI Taxonomy" id="34613"/>
    <lineage>
        <taxon>Eukaryota</taxon>
        <taxon>Metazoa</taxon>
        <taxon>Ecdysozoa</taxon>
        <taxon>Arthropoda</taxon>
        <taxon>Chelicerata</taxon>
        <taxon>Arachnida</taxon>
        <taxon>Acari</taxon>
        <taxon>Parasitiformes</taxon>
        <taxon>Ixodida</taxon>
        <taxon>Ixodoidea</taxon>
        <taxon>Ixodidae</taxon>
        <taxon>Ixodinae</taxon>
        <taxon>Ixodes</taxon>
    </lineage>
</organism>
<protein>
    <submittedName>
        <fullName evidence="2">Uncharacterized protein</fullName>
    </submittedName>
</protein>
<dbReference type="EMBL" id="GANP01006404">
    <property type="protein sequence ID" value="JAB78064.1"/>
    <property type="molecule type" value="mRNA"/>
</dbReference>
<keyword evidence="1" id="KW-1133">Transmembrane helix</keyword>